<dbReference type="PANTHER" id="PTHR44579">
    <property type="entry name" value="OS01G0730500 PROTEIN"/>
    <property type="match status" value="1"/>
</dbReference>
<protein>
    <recommendedName>
        <fullName evidence="2">J domain-containing protein</fullName>
    </recommendedName>
</protein>
<evidence type="ECO:0000259" key="2">
    <source>
        <dbReference type="PROSITE" id="PS50076"/>
    </source>
</evidence>
<accession>A0AAQ3Q477</accession>
<dbReference type="PRINTS" id="PR00625">
    <property type="entry name" value="JDOMAIN"/>
</dbReference>
<feature type="domain" description="J" evidence="2">
    <location>
        <begin position="84"/>
        <end position="155"/>
    </location>
</feature>
<feature type="region of interest" description="Disordered" evidence="1">
    <location>
        <begin position="18"/>
        <end position="39"/>
    </location>
</feature>
<dbReference type="SMART" id="SM00271">
    <property type="entry name" value="DnaJ"/>
    <property type="match status" value="1"/>
</dbReference>
<dbReference type="Proteomes" id="UP001327560">
    <property type="component" value="Chromosome 2"/>
</dbReference>
<reference evidence="3 4" key="1">
    <citation type="submission" date="2023-10" db="EMBL/GenBank/DDBJ databases">
        <title>Chromosome-scale genome assembly provides insights into flower coloration mechanisms of Canna indica.</title>
        <authorList>
            <person name="Li C."/>
        </authorList>
    </citation>
    <scope>NUCLEOTIDE SEQUENCE [LARGE SCALE GENOMIC DNA]</scope>
    <source>
        <tissue evidence="3">Flower</tissue>
    </source>
</reference>
<evidence type="ECO:0000256" key="1">
    <source>
        <dbReference type="SAM" id="MobiDB-lite"/>
    </source>
</evidence>
<dbReference type="InterPro" id="IPR001623">
    <property type="entry name" value="DnaJ_domain"/>
</dbReference>
<dbReference type="GO" id="GO:0005783">
    <property type="term" value="C:endoplasmic reticulum"/>
    <property type="evidence" value="ECO:0007669"/>
    <property type="project" value="UniProtKB-ARBA"/>
</dbReference>
<dbReference type="Pfam" id="PF00226">
    <property type="entry name" value="DnaJ"/>
    <property type="match status" value="1"/>
</dbReference>
<dbReference type="Gene3D" id="1.10.287.110">
    <property type="entry name" value="DnaJ domain"/>
    <property type="match status" value="1"/>
</dbReference>
<organism evidence="3 4">
    <name type="scientific">Canna indica</name>
    <name type="common">Indian-shot</name>
    <dbReference type="NCBI Taxonomy" id="4628"/>
    <lineage>
        <taxon>Eukaryota</taxon>
        <taxon>Viridiplantae</taxon>
        <taxon>Streptophyta</taxon>
        <taxon>Embryophyta</taxon>
        <taxon>Tracheophyta</taxon>
        <taxon>Spermatophyta</taxon>
        <taxon>Magnoliopsida</taxon>
        <taxon>Liliopsida</taxon>
        <taxon>Zingiberales</taxon>
        <taxon>Cannaceae</taxon>
        <taxon>Canna</taxon>
    </lineage>
</organism>
<sequence length="284" mass="31731">MGGVARCSISAHAYLGSGAATRSGRSPPPPPPWLSRPPNGSSIHYRHCSRSWRLSCREAKSDSCSSGGAGRDEVEDWVSSPSASPYQVLGVDPSCCFPDQLKAAFRARVKEFHPDVCKDMKDADAIIKRVIRAYEILSKNHKDEPFLRPGTDPFEEPECEAYDIFINEFQCIGKECPYSCVKMAPHAFSFSPENGTARVFSQGHGDDYQVHLAVGQCPRRCIHYVTPAQREVLEDLLESALTAPYDLTEAAFLESLLSKAKFENNRYHRPKRKPKVSTEYVDWV</sequence>
<feature type="compositionally biased region" description="Pro residues" evidence="1">
    <location>
        <begin position="26"/>
        <end position="35"/>
    </location>
</feature>
<evidence type="ECO:0000313" key="3">
    <source>
        <dbReference type="EMBL" id="WOK95995.1"/>
    </source>
</evidence>
<proteinExistence type="predicted"/>
<dbReference type="CDD" id="cd06257">
    <property type="entry name" value="DnaJ"/>
    <property type="match status" value="1"/>
</dbReference>
<gene>
    <name evidence="3" type="ORF">Cni_G04702</name>
</gene>
<dbReference type="SUPFAM" id="SSF46565">
    <property type="entry name" value="Chaperone J-domain"/>
    <property type="match status" value="1"/>
</dbReference>
<dbReference type="EMBL" id="CP136891">
    <property type="protein sequence ID" value="WOK95995.1"/>
    <property type="molecule type" value="Genomic_DNA"/>
</dbReference>
<keyword evidence="4" id="KW-1185">Reference proteome</keyword>
<dbReference type="InterPro" id="IPR036869">
    <property type="entry name" value="J_dom_sf"/>
</dbReference>
<dbReference type="PROSITE" id="PS50076">
    <property type="entry name" value="DNAJ_2"/>
    <property type="match status" value="1"/>
</dbReference>
<dbReference type="Pfam" id="PF13370">
    <property type="entry name" value="Fer4_13"/>
    <property type="match status" value="1"/>
</dbReference>
<evidence type="ECO:0000313" key="4">
    <source>
        <dbReference type="Proteomes" id="UP001327560"/>
    </source>
</evidence>
<dbReference type="Gene3D" id="3.30.70.20">
    <property type="match status" value="1"/>
</dbReference>
<name>A0AAQ3Q477_9LILI</name>
<dbReference type="PANTHER" id="PTHR44579:SF4">
    <property type="entry name" value="J DOMAIN-CONTAINING PROTEIN"/>
    <property type="match status" value="1"/>
</dbReference>
<dbReference type="AlphaFoldDB" id="A0AAQ3Q477"/>